<protein>
    <recommendedName>
        <fullName evidence="11">Phosphotransferase</fullName>
        <ecNumber evidence="11">2.7.1.-</ecNumber>
    </recommendedName>
</protein>
<comment type="catalytic activity">
    <reaction evidence="9">
        <text>a D-hexose + ATP = a D-hexose 6-phosphate + ADP + H(+)</text>
        <dbReference type="Rhea" id="RHEA:22740"/>
        <dbReference type="ChEBI" id="CHEBI:4194"/>
        <dbReference type="ChEBI" id="CHEBI:15378"/>
        <dbReference type="ChEBI" id="CHEBI:30616"/>
        <dbReference type="ChEBI" id="CHEBI:229467"/>
        <dbReference type="ChEBI" id="CHEBI:456216"/>
        <dbReference type="EC" id="2.7.1.1"/>
    </reaction>
    <physiologicalReaction direction="left-to-right" evidence="9">
        <dbReference type="Rhea" id="RHEA:22741"/>
    </physiologicalReaction>
</comment>
<evidence type="ECO:0000256" key="7">
    <source>
        <dbReference type="ARBA" id="ARBA00022840"/>
    </source>
</evidence>
<proteinExistence type="inferred from homology"/>
<evidence type="ECO:0000256" key="12">
    <source>
        <dbReference type="SAM" id="MobiDB-lite"/>
    </source>
</evidence>
<evidence type="ECO:0000313" key="15">
    <source>
        <dbReference type="EMBL" id="PWN91284.1"/>
    </source>
</evidence>
<dbReference type="InterPro" id="IPR019807">
    <property type="entry name" value="Hexokinase_BS"/>
</dbReference>
<keyword evidence="7 11" id="KW-0067">ATP-binding</keyword>
<dbReference type="SUPFAM" id="SSF53067">
    <property type="entry name" value="Actin-like ATPase domain"/>
    <property type="match status" value="2"/>
</dbReference>
<sequence length="535" mass="59680">MSAATERAPRADANIAGSGGKPRRTSGTPAAALRGRRGSGVEKYDSHTATWHTTSHRHEGRPATDAEKLDEHYQKYKEMFTLSPDRLKHIVERFVKVLEVGLEKDKQTVPMLPAYVFGWPSGDEKGSYLALDLGGTNLRVCHVELKGKGEFEVTQTKFRLTDEQKQCEGQELFDFCADCLNTFIKDHFGNGTEEDVILEEEIALGFTFSYPMEQEAIDHGRLVRWTKGFGNPNTEGNDCAAMFRKSLEKFKVPIKMTSIINDTTGTLIASNYVKQDTKIACIFGTGCNAAYMEHIRNIPKIKHLNLPEDEDMAINCEYGAFDSFTHEHMKEIRTKYDEYIDLHSNKPHEQAYEKMIAGLYLGEIFRLVMCDMVDEGALFLGQNTYKIEKPNVFDTAFLSLIESDPTDELLTVTGLFTHFFGLDTTMEERKFFKKLAELIGTRSARLSSCGIAALVTKMGYLEGDNPKGCGVGADGSLFSKYPNFSKRLQGALVDIFGEKGKLVVPHQAEDGSGVGSAIIAAMTRARKEQGIYTHV</sequence>
<dbReference type="GO" id="GO:0005739">
    <property type="term" value="C:mitochondrion"/>
    <property type="evidence" value="ECO:0007669"/>
    <property type="project" value="TreeGrafter"/>
</dbReference>
<dbReference type="UniPathway" id="UPA00109">
    <property type="reaction ID" value="UER00180"/>
</dbReference>
<dbReference type="GO" id="GO:0005524">
    <property type="term" value="F:ATP binding"/>
    <property type="evidence" value="ECO:0007669"/>
    <property type="project" value="UniProtKB-UniRule"/>
</dbReference>
<evidence type="ECO:0000259" key="13">
    <source>
        <dbReference type="Pfam" id="PF00349"/>
    </source>
</evidence>
<evidence type="ECO:0000256" key="1">
    <source>
        <dbReference type="ARBA" id="ARBA00004888"/>
    </source>
</evidence>
<feature type="region of interest" description="Disordered" evidence="12">
    <location>
        <begin position="1"/>
        <end position="63"/>
    </location>
</feature>
<evidence type="ECO:0000256" key="9">
    <source>
        <dbReference type="ARBA" id="ARBA00044613"/>
    </source>
</evidence>
<dbReference type="STRING" id="215250.A0A316YR48"/>
<evidence type="ECO:0000256" key="11">
    <source>
        <dbReference type="RuleBase" id="RU362007"/>
    </source>
</evidence>
<keyword evidence="5 11" id="KW-0547">Nucleotide-binding</keyword>
<comment type="catalytic activity">
    <reaction evidence="10">
        <text>D-fructose + ATP = D-fructose 6-phosphate + ADP + H(+)</text>
        <dbReference type="Rhea" id="RHEA:16125"/>
        <dbReference type="ChEBI" id="CHEBI:15378"/>
        <dbReference type="ChEBI" id="CHEBI:30616"/>
        <dbReference type="ChEBI" id="CHEBI:37721"/>
        <dbReference type="ChEBI" id="CHEBI:61527"/>
        <dbReference type="ChEBI" id="CHEBI:456216"/>
        <dbReference type="EC" id="2.7.1.1"/>
    </reaction>
    <physiologicalReaction direction="left-to-right" evidence="10">
        <dbReference type="Rhea" id="RHEA:16126"/>
    </physiologicalReaction>
</comment>
<accession>A0A316YR48</accession>
<dbReference type="GO" id="GO:0006013">
    <property type="term" value="P:mannose metabolic process"/>
    <property type="evidence" value="ECO:0007669"/>
    <property type="project" value="TreeGrafter"/>
</dbReference>
<dbReference type="EC" id="2.7.1.-" evidence="11"/>
<dbReference type="PROSITE" id="PS51748">
    <property type="entry name" value="HEXOKINASE_2"/>
    <property type="match status" value="1"/>
</dbReference>
<dbReference type="AlphaFoldDB" id="A0A316YR48"/>
<comment type="pathway">
    <text evidence="2">Carbohydrate metabolism; hexose metabolism.</text>
</comment>
<dbReference type="InterPro" id="IPR001312">
    <property type="entry name" value="Hexokinase"/>
</dbReference>
<dbReference type="PANTHER" id="PTHR19443">
    <property type="entry name" value="HEXOKINASE"/>
    <property type="match status" value="1"/>
</dbReference>
<dbReference type="FunFam" id="3.40.367.20:FF:000004">
    <property type="entry name" value="Phosphotransferase"/>
    <property type="match status" value="1"/>
</dbReference>
<evidence type="ECO:0000313" key="16">
    <source>
        <dbReference type="Proteomes" id="UP000245768"/>
    </source>
</evidence>
<dbReference type="GO" id="GO:0019158">
    <property type="term" value="F:mannokinase activity"/>
    <property type="evidence" value="ECO:0007669"/>
    <property type="project" value="TreeGrafter"/>
</dbReference>
<comment type="similarity">
    <text evidence="3 11">Belongs to the hexokinase family.</text>
</comment>
<dbReference type="Proteomes" id="UP000245768">
    <property type="component" value="Unassembled WGS sequence"/>
</dbReference>
<dbReference type="Pfam" id="PF03727">
    <property type="entry name" value="Hexokinase_2"/>
    <property type="match status" value="1"/>
</dbReference>
<dbReference type="RefSeq" id="XP_025378482.1">
    <property type="nucleotide sequence ID" value="XM_025520946.1"/>
</dbReference>
<dbReference type="InParanoid" id="A0A316YR48"/>
<evidence type="ECO:0000256" key="4">
    <source>
        <dbReference type="ARBA" id="ARBA00022679"/>
    </source>
</evidence>
<dbReference type="GO" id="GO:0005536">
    <property type="term" value="F:D-glucose binding"/>
    <property type="evidence" value="ECO:0007669"/>
    <property type="project" value="InterPro"/>
</dbReference>
<dbReference type="FunCoup" id="A0A316YR48">
    <property type="interactions" value="204"/>
</dbReference>
<dbReference type="GO" id="GO:0004340">
    <property type="term" value="F:glucokinase activity"/>
    <property type="evidence" value="ECO:0007669"/>
    <property type="project" value="TreeGrafter"/>
</dbReference>
<feature type="domain" description="Hexokinase C-terminal" evidence="14">
    <location>
        <begin position="278"/>
        <end position="522"/>
    </location>
</feature>
<feature type="domain" description="Hexokinase N-terminal" evidence="13">
    <location>
        <begin position="73"/>
        <end position="272"/>
    </location>
</feature>
<evidence type="ECO:0000256" key="5">
    <source>
        <dbReference type="ARBA" id="ARBA00022741"/>
    </source>
</evidence>
<dbReference type="Gene3D" id="3.40.367.20">
    <property type="match status" value="1"/>
</dbReference>
<dbReference type="OrthoDB" id="419537at2759"/>
<dbReference type="InterPro" id="IPR043129">
    <property type="entry name" value="ATPase_NBD"/>
</dbReference>
<dbReference type="Gene3D" id="1.10.287.1250">
    <property type="match status" value="1"/>
</dbReference>
<dbReference type="PROSITE" id="PS00378">
    <property type="entry name" value="HEXOKINASE_1"/>
    <property type="match status" value="1"/>
</dbReference>
<dbReference type="GO" id="GO:0008865">
    <property type="term" value="F:fructokinase activity"/>
    <property type="evidence" value="ECO:0007669"/>
    <property type="project" value="TreeGrafter"/>
</dbReference>
<organism evidence="15 16">
    <name type="scientific">Acaromyces ingoldii</name>
    <dbReference type="NCBI Taxonomy" id="215250"/>
    <lineage>
        <taxon>Eukaryota</taxon>
        <taxon>Fungi</taxon>
        <taxon>Dikarya</taxon>
        <taxon>Basidiomycota</taxon>
        <taxon>Ustilaginomycotina</taxon>
        <taxon>Exobasidiomycetes</taxon>
        <taxon>Exobasidiales</taxon>
        <taxon>Cryptobasidiaceae</taxon>
        <taxon>Acaromyces</taxon>
    </lineage>
</organism>
<dbReference type="Pfam" id="PF00349">
    <property type="entry name" value="Hexokinase_1"/>
    <property type="match status" value="1"/>
</dbReference>
<evidence type="ECO:0000256" key="3">
    <source>
        <dbReference type="ARBA" id="ARBA00009225"/>
    </source>
</evidence>
<dbReference type="EMBL" id="KZ819635">
    <property type="protein sequence ID" value="PWN91284.1"/>
    <property type="molecule type" value="Genomic_DNA"/>
</dbReference>
<gene>
    <name evidence="15" type="ORF">FA10DRAFT_265154</name>
</gene>
<reference evidence="15 16" key="1">
    <citation type="journal article" date="2018" name="Mol. Biol. Evol.">
        <title>Broad Genomic Sampling Reveals a Smut Pathogenic Ancestry of the Fungal Clade Ustilaginomycotina.</title>
        <authorList>
            <person name="Kijpornyongpan T."/>
            <person name="Mondo S.J."/>
            <person name="Barry K."/>
            <person name="Sandor L."/>
            <person name="Lee J."/>
            <person name="Lipzen A."/>
            <person name="Pangilinan J."/>
            <person name="LaButti K."/>
            <person name="Hainaut M."/>
            <person name="Henrissat B."/>
            <person name="Grigoriev I.V."/>
            <person name="Spatafora J.W."/>
            <person name="Aime M.C."/>
        </authorList>
    </citation>
    <scope>NUCLEOTIDE SEQUENCE [LARGE SCALE GENOMIC DNA]</scope>
    <source>
        <strain evidence="15 16">MCA 4198</strain>
    </source>
</reference>
<keyword evidence="8 11" id="KW-0324">Glycolysis</keyword>
<dbReference type="InterPro" id="IPR022673">
    <property type="entry name" value="Hexokinase_C"/>
</dbReference>
<evidence type="ECO:0000256" key="2">
    <source>
        <dbReference type="ARBA" id="ARBA00005028"/>
    </source>
</evidence>
<keyword evidence="6 11" id="KW-0418">Kinase</keyword>
<dbReference type="InterPro" id="IPR022672">
    <property type="entry name" value="Hexokinase_N"/>
</dbReference>
<evidence type="ECO:0000259" key="14">
    <source>
        <dbReference type="Pfam" id="PF03727"/>
    </source>
</evidence>
<dbReference type="GeneID" id="37042862"/>
<dbReference type="GO" id="GO:0001678">
    <property type="term" value="P:intracellular glucose homeostasis"/>
    <property type="evidence" value="ECO:0007669"/>
    <property type="project" value="InterPro"/>
</dbReference>
<dbReference type="GO" id="GO:0005829">
    <property type="term" value="C:cytosol"/>
    <property type="evidence" value="ECO:0007669"/>
    <property type="project" value="TreeGrafter"/>
</dbReference>
<evidence type="ECO:0000256" key="10">
    <source>
        <dbReference type="ARBA" id="ARBA00047905"/>
    </source>
</evidence>
<dbReference type="PANTHER" id="PTHR19443:SF16">
    <property type="entry name" value="HEXOKINASE TYPE 1-RELATED"/>
    <property type="match status" value="1"/>
</dbReference>
<name>A0A316YR48_9BASI</name>
<dbReference type="GO" id="GO:0006096">
    <property type="term" value="P:glycolytic process"/>
    <property type="evidence" value="ECO:0007669"/>
    <property type="project" value="UniProtKB-UniPathway"/>
</dbReference>
<keyword evidence="4 11" id="KW-0808">Transferase</keyword>
<dbReference type="Gene3D" id="3.30.420.40">
    <property type="match status" value="1"/>
</dbReference>
<comment type="pathway">
    <text evidence="1">Carbohydrate degradation; glycolysis; D-glyceraldehyde 3-phosphate and glycerone phosphate from D-glucose: step 1/4.</text>
</comment>
<evidence type="ECO:0000256" key="6">
    <source>
        <dbReference type="ARBA" id="ARBA00022777"/>
    </source>
</evidence>
<dbReference type="GO" id="GO:0006006">
    <property type="term" value="P:glucose metabolic process"/>
    <property type="evidence" value="ECO:0007669"/>
    <property type="project" value="TreeGrafter"/>
</dbReference>
<keyword evidence="16" id="KW-1185">Reference proteome</keyword>
<dbReference type="PRINTS" id="PR00475">
    <property type="entry name" value="HEXOKINASE"/>
</dbReference>
<evidence type="ECO:0000256" key="8">
    <source>
        <dbReference type="ARBA" id="ARBA00023152"/>
    </source>
</evidence>